<dbReference type="InterPro" id="IPR018060">
    <property type="entry name" value="HTH_AraC"/>
</dbReference>
<dbReference type="eggNOG" id="COG2207">
    <property type="taxonomic scope" value="Bacteria"/>
</dbReference>
<dbReference type="PATRIC" id="fig|1328313.3.peg.2671"/>
<dbReference type="EMBL" id="ARZY01000025">
    <property type="protein sequence ID" value="EWH09339.1"/>
    <property type="molecule type" value="Genomic_DNA"/>
</dbReference>
<dbReference type="PANTHER" id="PTHR47894">
    <property type="entry name" value="HTH-TYPE TRANSCRIPTIONAL REGULATOR GADX"/>
    <property type="match status" value="1"/>
</dbReference>
<evidence type="ECO:0000259" key="4">
    <source>
        <dbReference type="PROSITE" id="PS01124"/>
    </source>
</evidence>
<protein>
    <submittedName>
        <fullName evidence="5">AraC family transcriptional regulator</fullName>
    </submittedName>
</protein>
<sequence>MSKFATPVIYADSKCLPLQHLPTSIIDLALSRGVYPEKILRGSGIFLQDLTAEGAAGKQLTSPEQVIKLLDKTKQYITGYDSSFLLGQRLLPGQYGAFSQALQHATNLAELLKVFAHYQSLINPFIGCELRTSQQQLHLYFYDAIGLTEEQYIYLLEVVLTALTSCIKYLTNSKIKMHYQFKHNRPRYIQEYEENLGFNLAFDQLADVVSIDKTKLKQNFRFTSPIKQQLAMQQLAQTSVAQPFLQQIRNMIRKNRSLTLEELALRLDMSPASLKRKLKQHKTRFLAIQDQQQKEKVIHWLRYQSYTNEQLANKLGFNDLANFRRAFKRWFNMTPSGYKSTYLNNLNQLSEY</sequence>
<dbReference type="OrthoDB" id="6079354at2"/>
<dbReference type="InterPro" id="IPR009057">
    <property type="entry name" value="Homeodomain-like_sf"/>
</dbReference>
<dbReference type="SUPFAM" id="SSF46689">
    <property type="entry name" value="Homeodomain-like"/>
    <property type="match status" value="1"/>
</dbReference>
<evidence type="ECO:0000313" key="5">
    <source>
        <dbReference type="EMBL" id="EWH09339.1"/>
    </source>
</evidence>
<dbReference type="GO" id="GO:0005829">
    <property type="term" value="C:cytosol"/>
    <property type="evidence" value="ECO:0007669"/>
    <property type="project" value="TreeGrafter"/>
</dbReference>
<dbReference type="Gene3D" id="1.10.10.60">
    <property type="entry name" value="Homeodomain-like"/>
    <property type="match status" value="1"/>
</dbReference>
<dbReference type="RefSeq" id="WP_035015275.1">
    <property type="nucleotide sequence ID" value="NZ_ARZY01000025.1"/>
</dbReference>
<evidence type="ECO:0000256" key="2">
    <source>
        <dbReference type="ARBA" id="ARBA00023125"/>
    </source>
</evidence>
<dbReference type="SMART" id="SM00342">
    <property type="entry name" value="HTH_ARAC"/>
    <property type="match status" value="1"/>
</dbReference>
<organism evidence="5 6">
    <name type="scientific">Catenovulum agarivorans DS-2</name>
    <dbReference type="NCBI Taxonomy" id="1328313"/>
    <lineage>
        <taxon>Bacteria</taxon>
        <taxon>Pseudomonadati</taxon>
        <taxon>Pseudomonadota</taxon>
        <taxon>Gammaproteobacteria</taxon>
        <taxon>Alteromonadales</taxon>
        <taxon>Alteromonadaceae</taxon>
        <taxon>Catenovulum</taxon>
    </lineage>
</organism>
<dbReference type="GO" id="GO:0000976">
    <property type="term" value="F:transcription cis-regulatory region binding"/>
    <property type="evidence" value="ECO:0007669"/>
    <property type="project" value="TreeGrafter"/>
</dbReference>
<keyword evidence="3" id="KW-0804">Transcription</keyword>
<gene>
    <name evidence="5" type="ORF">DS2_13104</name>
</gene>
<dbReference type="Pfam" id="PF12833">
    <property type="entry name" value="HTH_18"/>
    <property type="match status" value="1"/>
</dbReference>
<keyword evidence="6" id="KW-1185">Reference proteome</keyword>
<dbReference type="PANTHER" id="PTHR47894:SF1">
    <property type="entry name" value="HTH-TYPE TRANSCRIPTIONAL REGULATOR VQSM"/>
    <property type="match status" value="1"/>
</dbReference>
<dbReference type="AlphaFoldDB" id="W7Q962"/>
<evidence type="ECO:0000256" key="3">
    <source>
        <dbReference type="ARBA" id="ARBA00023163"/>
    </source>
</evidence>
<comment type="caution">
    <text evidence="5">The sequence shown here is derived from an EMBL/GenBank/DDBJ whole genome shotgun (WGS) entry which is preliminary data.</text>
</comment>
<keyword evidence="1" id="KW-0805">Transcription regulation</keyword>
<dbReference type="GO" id="GO:0003700">
    <property type="term" value="F:DNA-binding transcription factor activity"/>
    <property type="evidence" value="ECO:0007669"/>
    <property type="project" value="InterPro"/>
</dbReference>
<accession>W7Q962</accession>
<dbReference type="PROSITE" id="PS01124">
    <property type="entry name" value="HTH_ARAC_FAMILY_2"/>
    <property type="match status" value="1"/>
</dbReference>
<dbReference type="Proteomes" id="UP000019276">
    <property type="component" value="Unassembled WGS sequence"/>
</dbReference>
<evidence type="ECO:0000313" key="6">
    <source>
        <dbReference type="Proteomes" id="UP000019276"/>
    </source>
</evidence>
<dbReference type="STRING" id="1328313.DS2_13104"/>
<evidence type="ECO:0000256" key="1">
    <source>
        <dbReference type="ARBA" id="ARBA00023015"/>
    </source>
</evidence>
<name>W7Q962_9ALTE</name>
<keyword evidence="2" id="KW-0238">DNA-binding</keyword>
<dbReference type="InterPro" id="IPR032687">
    <property type="entry name" value="AraC-type_N"/>
</dbReference>
<proteinExistence type="predicted"/>
<dbReference type="Pfam" id="PF12625">
    <property type="entry name" value="Arabinose_bd"/>
    <property type="match status" value="1"/>
</dbReference>
<reference evidence="5 6" key="1">
    <citation type="journal article" date="2014" name="Genome Announc.">
        <title>Draft Genome Sequence of the Agar-Degrading Bacterium Catenovulum sp. Strain DS-2, Isolated from Intestines of Haliotis diversicolor.</title>
        <authorList>
            <person name="Shan D."/>
            <person name="Li X."/>
            <person name="Gu Z."/>
            <person name="Wei G."/>
            <person name="Gao Z."/>
            <person name="Shao Z."/>
        </authorList>
    </citation>
    <scope>NUCLEOTIDE SEQUENCE [LARGE SCALE GENOMIC DNA]</scope>
    <source>
        <strain evidence="5 6">DS-2</strain>
    </source>
</reference>
<feature type="domain" description="HTH araC/xylS-type" evidence="4">
    <location>
        <begin position="242"/>
        <end position="341"/>
    </location>
</feature>